<evidence type="ECO:0000256" key="8">
    <source>
        <dbReference type="ARBA" id="ARBA00023004"/>
    </source>
</evidence>
<evidence type="ECO:0000256" key="6">
    <source>
        <dbReference type="ARBA" id="ARBA00022679"/>
    </source>
</evidence>
<sequence length="299" mass="33860">MESFKEAIAKLKKEKDTFILAHYYQRPEIQEVADFIGDSLELSRMCKNIPNKTIVFCGVYFMAEIAKILAPDKKVLIPFKNAGCLLADMATPDEIEKVKQNHPDAKVVAYVNTYAEVKAVSDVICTSANAGDVIKKVDAQKIIFLPDKNLGAYHSQFVDKEIILWNGYCPVHNRITWASIQRVKEKHSDALVIVHPECPPEVTQKADFVGSTSQIVRFVKESSSKKFIVGTEEGTLYKMKKEAPDKELLLPDPIPMCDQMKMITPERLIRCLEEEIYEVTIDEETAKKAKRAIDAMFEL</sequence>
<comment type="pathway">
    <text evidence="2 12">Cofactor biosynthesis; NAD(+) biosynthesis; quinolinate from iminoaspartate: step 1/1.</text>
</comment>
<evidence type="ECO:0000313" key="13">
    <source>
        <dbReference type="EMBL" id="BAT72066.1"/>
    </source>
</evidence>
<feature type="binding site" evidence="12">
    <location>
        <position position="22"/>
    </location>
    <ligand>
        <name>iminosuccinate</name>
        <dbReference type="ChEBI" id="CHEBI:77875"/>
    </ligand>
</feature>
<dbReference type="RefSeq" id="WP_144436891.1">
    <property type="nucleotide sequence ID" value="NZ_AP013035.1"/>
</dbReference>
<dbReference type="NCBIfam" id="TIGR00550">
    <property type="entry name" value="nadA"/>
    <property type="match status" value="1"/>
</dbReference>
<evidence type="ECO:0000256" key="4">
    <source>
        <dbReference type="ARBA" id="ARBA00022485"/>
    </source>
</evidence>
<dbReference type="InterPro" id="IPR003473">
    <property type="entry name" value="NadA"/>
</dbReference>
<evidence type="ECO:0000256" key="12">
    <source>
        <dbReference type="HAMAP-Rule" id="MF_00568"/>
    </source>
</evidence>
<dbReference type="OrthoDB" id="9801204at2"/>
<accession>A0A0S3QUQ8</accession>
<dbReference type="PATRIC" id="fig|1298851.3.peg.1353"/>
<dbReference type="NCBIfam" id="NF006878">
    <property type="entry name" value="PRK09375.1-2"/>
    <property type="match status" value="1"/>
</dbReference>
<keyword evidence="12" id="KW-0963">Cytoplasm</keyword>
<evidence type="ECO:0000313" key="14">
    <source>
        <dbReference type="Proteomes" id="UP000063234"/>
    </source>
</evidence>
<evidence type="ECO:0000256" key="2">
    <source>
        <dbReference type="ARBA" id="ARBA00005065"/>
    </source>
</evidence>
<dbReference type="SUPFAM" id="SSF142754">
    <property type="entry name" value="NadA-like"/>
    <property type="match status" value="1"/>
</dbReference>
<keyword evidence="5 12" id="KW-0662">Pyridine nucleotide biosynthesis</keyword>
<comment type="subcellular location">
    <subcellularLocation>
        <location evidence="12">Cytoplasm</location>
    </subcellularLocation>
</comment>
<proteinExistence type="inferred from homology"/>
<keyword evidence="6 12" id="KW-0808">Transferase</keyword>
<feature type="binding site" evidence="12">
    <location>
        <position position="169"/>
    </location>
    <ligand>
        <name>[4Fe-4S] cluster</name>
        <dbReference type="ChEBI" id="CHEBI:49883"/>
    </ligand>
</feature>
<evidence type="ECO:0000256" key="5">
    <source>
        <dbReference type="ARBA" id="ARBA00022642"/>
    </source>
</evidence>
<keyword evidence="14" id="KW-1185">Reference proteome</keyword>
<dbReference type="STRING" id="1298851.TST_1279"/>
<protein>
    <recommendedName>
        <fullName evidence="11 12">Quinolinate synthase</fullName>
        <ecNumber evidence="3 12">2.5.1.72</ecNumber>
    </recommendedName>
</protein>
<comment type="catalytic activity">
    <reaction evidence="10">
        <text>iminosuccinate + dihydroxyacetone phosphate = quinolinate + phosphate + 2 H2O + H(+)</text>
        <dbReference type="Rhea" id="RHEA:25888"/>
        <dbReference type="ChEBI" id="CHEBI:15377"/>
        <dbReference type="ChEBI" id="CHEBI:15378"/>
        <dbReference type="ChEBI" id="CHEBI:29959"/>
        <dbReference type="ChEBI" id="CHEBI:43474"/>
        <dbReference type="ChEBI" id="CHEBI:57642"/>
        <dbReference type="ChEBI" id="CHEBI:77875"/>
        <dbReference type="EC" id="2.5.1.72"/>
    </reaction>
    <physiologicalReaction direction="left-to-right" evidence="10">
        <dbReference type="Rhea" id="RHEA:25889"/>
    </physiologicalReaction>
</comment>
<dbReference type="Proteomes" id="UP000063234">
    <property type="component" value="Chromosome"/>
</dbReference>
<dbReference type="GO" id="GO:0005829">
    <property type="term" value="C:cytosol"/>
    <property type="evidence" value="ECO:0007669"/>
    <property type="project" value="TreeGrafter"/>
</dbReference>
<reference evidence="14" key="1">
    <citation type="journal article" date="2018" name="Science">
        <title>A primordial and reversible TCA cycle in a facultatively chemolithoautotrophic thermophile.</title>
        <authorList>
            <person name="Nunoura T."/>
            <person name="Chikaraishi Y."/>
            <person name="Izaki R."/>
            <person name="Suwa T."/>
            <person name="Sato T."/>
            <person name="Harada T."/>
            <person name="Mori K."/>
            <person name="Kato Y."/>
            <person name="Miyazaki M."/>
            <person name="Shimamura S."/>
            <person name="Yanagawa K."/>
            <person name="Shuto A."/>
            <person name="Ohkouchi N."/>
            <person name="Fujita N."/>
            <person name="Takaki Y."/>
            <person name="Atomi H."/>
            <person name="Takai K."/>
        </authorList>
    </citation>
    <scope>NUCLEOTIDE SEQUENCE [LARGE SCALE GENOMIC DNA]</scope>
    <source>
        <strain evidence="14">DSM 17441 / JCM 13301 / NBRC 103674 / ABI70S6</strain>
    </source>
</reference>
<evidence type="ECO:0000256" key="3">
    <source>
        <dbReference type="ARBA" id="ARBA00012669"/>
    </source>
</evidence>
<dbReference type="InterPro" id="IPR023066">
    <property type="entry name" value="Quinolinate_synth_type2"/>
</dbReference>
<feature type="binding site" evidence="12">
    <location>
        <position position="127"/>
    </location>
    <ligand>
        <name>iminosuccinate</name>
        <dbReference type="ChEBI" id="CHEBI:77875"/>
    </ligand>
</feature>
<feature type="binding site" evidence="12">
    <location>
        <position position="212"/>
    </location>
    <ligand>
        <name>iminosuccinate</name>
        <dbReference type="ChEBI" id="CHEBI:77875"/>
    </ligand>
</feature>
<feature type="binding site" evidence="12">
    <location>
        <position position="39"/>
    </location>
    <ligand>
        <name>iminosuccinate</name>
        <dbReference type="ChEBI" id="CHEBI:77875"/>
    </ligand>
</feature>
<dbReference type="InterPro" id="IPR036094">
    <property type="entry name" value="NadA_sf"/>
</dbReference>
<dbReference type="EMBL" id="AP013035">
    <property type="protein sequence ID" value="BAT72066.1"/>
    <property type="molecule type" value="Genomic_DNA"/>
</dbReference>
<keyword evidence="4 12" id="KW-0004">4Fe-4S</keyword>
<gene>
    <name evidence="12" type="primary">nadA</name>
    <name evidence="13" type="ORF">TST_1279</name>
</gene>
<comment type="cofactor">
    <cofactor evidence="12">
        <name>[4Fe-4S] cluster</name>
        <dbReference type="ChEBI" id="CHEBI:49883"/>
    </cofactor>
    <text evidence="12">Binds 1 [4Fe-4S] cluster per subunit.</text>
</comment>
<keyword evidence="8 12" id="KW-0408">Iron</keyword>
<feature type="binding site" evidence="12">
    <location>
        <begin position="110"/>
        <end position="112"/>
    </location>
    <ligand>
        <name>iminosuccinate</name>
        <dbReference type="ChEBI" id="CHEBI:77875"/>
    </ligand>
</feature>
<dbReference type="Pfam" id="PF02445">
    <property type="entry name" value="NadA"/>
    <property type="match status" value="1"/>
</dbReference>
<keyword evidence="7 12" id="KW-0479">Metal-binding</keyword>
<dbReference type="FunFam" id="3.40.50.10800:FF:000001">
    <property type="entry name" value="Quinolinate synthase A"/>
    <property type="match status" value="1"/>
</dbReference>
<dbReference type="GO" id="GO:0034628">
    <property type="term" value="P:'de novo' NAD+ biosynthetic process from L-aspartate"/>
    <property type="evidence" value="ECO:0007669"/>
    <property type="project" value="TreeGrafter"/>
</dbReference>
<feature type="binding site" evidence="12">
    <location>
        <position position="257"/>
    </location>
    <ligand>
        <name>[4Fe-4S] cluster</name>
        <dbReference type="ChEBI" id="CHEBI:49883"/>
    </ligand>
</feature>
<dbReference type="Gene3D" id="3.40.50.10800">
    <property type="entry name" value="NadA-like"/>
    <property type="match status" value="3"/>
</dbReference>
<dbReference type="KEGG" id="ttk:TST_1279"/>
<dbReference type="PANTHER" id="PTHR30573">
    <property type="entry name" value="QUINOLINATE SYNTHETASE A"/>
    <property type="match status" value="1"/>
</dbReference>
<evidence type="ECO:0000256" key="10">
    <source>
        <dbReference type="ARBA" id="ARBA00050125"/>
    </source>
</evidence>
<dbReference type="GO" id="GO:0008987">
    <property type="term" value="F:quinolinate synthetase A activity"/>
    <property type="evidence" value="ECO:0007669"/>
    <property type="project" value="UniProtKB-UniRule"/>
</dbReference>
<organism evidence="13 14">
    <name type="scientific">Thermosulfidibacter takaii (strain DSM 17441 / JCM 13301 / NBRC 103674 / ABI70S6)</name>
    <dbReference type="NCBI Taxonomy" id="1298851"/>
    <lineage>
        <taxon>Bacteria</taxon>
        <taxon>Pseudomonadati</taxon>
        <taxon>Thermosulfidibacterota</taxon>
        <taxon>Thermosulfidibacteria</taxon>
        <taxon>Thermosulfidibacterales</taxon>
        <taxon>Thermosulfidibacteraceae</taxon>
    </lineage>
</organism>
<keyword evidence="9 12" id="KW-0411">Iron-sulfur</keyword>
<feature type="binding site" evidence="12">
    <location>
        <begin position="195"/>
        <end position="197"/>
    </location>
    <ligand>
        <name>iminosuccinate</name>
        <dbReference type="ChEBI" id="CHEBI:77875"/>
    </ligand>
</feature>
<dbReference type="GO" id="GO:0051539">
    <property type="term" value="F:4 iron, 4 sulfur cluster binding"/>
    <property type="evidence" value="ECO:0007669"/>
    <property type="project" value="UniProtKB-KW"/>
</dbReference>
<evidence type="ECO:0000256" key="7">
    <source>
        <dbReference type="ARBA" id="ARBA00022723"/>
    </source>
</evidence>
<feature type="binding site" evidence="12">
    <location>
        <position position="84"/>
    </location>
    <ligand>
        <name>[4Fe-4S] cluster</name>
        <dbReference type="ChEBI" id="CHEBI:49883"/>
    </ligand>
</feature>
<comment type="similarity">
    <text evidence="12">Belongs to the quinolinate synthase family. Type 2 subfamily.</text>
</comment>
<evidence type="ECO:0000256" key="9">
    <source>
        <dbReference type="ARBA" id="ARBA00023014"/>
    </source>
</evidence>
<dbReference type="PANTHER" id="PTHR30573:SF0">
    <property type="entry name" value="QUINOLINATE SYNTHASE, CHLOROPLASTIC"/>
    <property type="match status" value="1"/>
</dbReference>
<evidence type="ECO:0000256" key="11">
    <source>
        <dbReference type="ARBA" id="ARBA00073059"/>
    </source>
</evidence>
<dbReference type="EC" id="2.5.1.72" evidence="3 12"/>
<evidence type="ECO:0000256" key="1">
    <source>
        <dbReference type="ARBA" id="ARBA00003791"/>
    </source>
</evidence>
<name>A0A0S3QUQ8_THET7</name>
<dbReference type="AlphaFoldDB" id="A0A0S3QUQ8"/>
<dbReference type="HAMAP" id="MF_00568">
    <property type="entry name" value="NadA_type2"/>
    <property type="match status" value="1"/>
</dbReference>
<dbReference type="GO" id="GO:0046872">
    <property type="term" value="F:metal ion binding"/>
    <property type="evidence" value="ECO:0007669"/>
    <property type="project" value="UniProtKB-KW"/>
</dbReference>
<dbReference type="UniPathway" id="UPA00253">
    <property type="reaction ID" value="UER00327"/>
</dbReference>
<comment type="function">
    <text evidence="1 12">Catalyzes the condensation of iminoaspartate with dihydroxyacetone phosphate to form quinolinate.</text>
</comment>